<dbReference type="RefSeq" id="WP_185406825.1">
    <property type="nucleotide sequence ID" value="NZ_JAARPT010000013.1"/>
</dbReference>
<evidence type="ECO:0000313" key="4">
    <source>
        <dbReference type="Proteomes" id="UP000574104"/>
    </source>
</evidence>
<dbReference type="EMBL" id="JAARSH010000016">
    <property type="protein sequence ID" value="MBC1617938.1"/>
    <property type="molecule type" value="Genomic_DNA"/>
</dbReference>
<accession>A0A842APZ1</accession>
<gene>
    <name evidence="1" type="ORF">HB836_16050</name>
    <name evidence="2" type="ORF">HB904_17305</name>
</gene>
<sequence length="117" mass="14078">MKNEVDCLFYIYYKKGKYKELEPGNKDKLIRDFLDNIQNQDASDALIVSLAPRNLEFIFWTKQEAEKENLPVQVADFFLSFYEYVVEANWGEVDEDFFLSFANTKWTTEHVMEYRYQ</sequence>
<comment type="caution">
    <text evidence="2">The sequence shown here is derived from an EMBL/GenBank/DDBJ whole genome shotgun (WGS) entry which is preliminary data.</text>
</comment>
<name>A0A842APZ1_9LIST</name>
<reference evidence="3 4" key="1">
    <citation type="submission" date="2020-03" db="EMBL/GenBank/DDBJ databases">
        <title>Soil Listeria distribution.</title>
        <authorList>
            <person name="Liao J."/>
            <person name="Wiedmann M."/>
        </authorList>
    </citation>
    <scope>NUCLEOTIDE SEQUENCE [LARGE SCALE GENOMIC DNA]</scope>
    <source>
        <strain evidence="2 4">FSL L7-1299</strain>
        <strain evidence="1 3">FSL L7-1658</strain>
    </source>
</reference>
<dbReference type="Proteomes" id="UP000574104">
    <property type="component" value="Unassembled WGS sequence"/>
</dbReference>
<evidence type="ECO:0000313" key="3">
    <source>
        <dbReference type="Proteomes" id="UP000544413"/>
    </source>
</evidence>
<evidence type="ECO:0000313" key="1">
    <source>
        <dbReference type="EMBL" id="MBC1403106.1"/>
    </source>
</evidence>
<dbReference type="AlphaFoldDB" id="A0A842APZ1"/>
<proteinExistence type="predicted"/>
<protein>
    <submittedName>
        <fullName evidence="2">Uncharacterized protein</fullName>
    </submittedName>
</protein>
<dbReference type="Proteomes" id="UP000544413">
    <property type="component" value="Unassembled WGS sequence"/>
</dbReference>
<dbReference type="EMBL" id="JAARPT010000013">
    <property type="protein sequence ID" value="MBC1403106.1"/>
    <property type="molecule type" value="Genomic_DNA"/>
</dbReference>
<evidence type="ECO:0000313" key="2">
    <source>
        <dbReference type="EMBL" id="MBC1617938.1"/>
    </source>
</evidence>
<organism evidence="2 4">
    <name type="scientific">Listeria booriae</name>
    <dbReference type="NCBI Taxonomy" id="1552123"/>
    <lineage>
        <taxon>Bacteria</taxon>
        <taxon>Bacillati</taxon>
        <taxon>Bacillota</taxon>
        <taxon>Bacilli</taxon>
        <taxon>Bacillales</taxon>
        <taxon>Listeriaceae</taxon>
        <taxon>Listeria</taxon>
    </lineage>
</organism>